<protein>
    <submittedName>
        <fullName evidence="2">Membrane protein implicated in regulation of membrane protease activity</fullName>
    </submittedName>
</protein>
<feature type="transmembrane region" description="Helical" evidence="1">
    <location>
        <begin position="12"/>
        <end position="36"/>
    </location>
</feature>
<gene>
    <name evidence="2" type="ORF">HNQ01_001808</name>
</gene>
<dbReference type="Proteomes" id="UP001516061">
    <property type="component" value="Unassembled WGS sequence"/>
</dbReference>
<dbReference type="RefSeq" id="WP_173805043.1">
    <property type="nucleotide sequence ID" value="NZ_JABSNM010000006.1"/>
</dbReference>
<proteinExistence type="predicted"/>
<accession>A0ABX2G184</accession>
<keyword evidence="2" id="KW-0645">Protease</keyword>
<evidence type="ECO:0000313" key="3">
    <source>
        <dbReference type="Proteomes" id="UP001516061"/>
    </source>
</evidence>
<evidence type="ECO:0000256" key="1">
    <source>
        <dbReference type="SAM" id="Phobius"/>
    </source>
</evidence>
<keyword evidence="1" id="KW-1133">Transmembrane helix</keyword>
<keyword evidence="1" id="KW-0472">Membrane</keyword>
<keyword evidence="3" id="KW-1185">Reference proteome</keyword>
<comment type="caution">
    <text evidence="2">The sequence shown here is derived from an EMBL/GenBank/DDBJ whole genome shotgun (WGS) entry which is preliminary data.</text>
</comment>
<evidence type="ECO:0000313" key="2">
    <source>
        <dbReference type="EMBL" id="NRT56073.1"/>
    </source>
</evidence>
<organism evidence="2 3">
    <name type="scientific">Sphaerotilus uruguayifluvii</name>
    <dbReference type="NCBI Taxonomy" id="2735897"/>
    <lineage>
        <taxon>Bacteria</taxon>
        <taxon>Pseudomonadati</taxon>
        <taxon>Pseudomonadota</taxon>
        <taxon>Betaproteobacteria</taxon>
        <taxon>Burkholderiales</taxon>
        <taxon>Sphaerotilaceae</taxon>
        <taxon>Sphaerotilus</taxon>
    </lineage>
</organism>
<feature type="transmembrane region" description="Helical" evidence="1">
    <location>
        <begin position="42"/>
        <end position="66"/>
    </location>
</feature>
<dbReference type="GO" id="GO:0006508">
    <property type="term" value="P:proteolysis"/>
    <property type="evidence" value="ECO:0007669"/>
    <property type="project" value="UniProtKB-KW"/>
</dbReference>
<dbReference type="GO" id="GO:0008233">
    <property type="term" value="F:peptidase activity"/>
    <property type="evidence" value="ECO:0007669"/>
    <property type="project" value="UniProtKB-KW"/>
</dbReference>
<dbReference type="EMBL" id="JABSNM010000006">
    <property type="protein sequence ID" value="NRT56073.1"/>
    <property type="molecule type" value="Genomic_DNA"/>
</dbReference>
<sequence length="145" mass="15256">MQSDVLTSWWIAAALVLALELFTGTFFLLLLALGLAAAGVAALLGAGSAAQTLTAALVGGGAMLALRAWRLRRRTAPGSATDPAQHLDLGLQVRVERWRDDGLAEVSHRGCTWTARLDAAEPPGRPGLHVIVGVDGTTLRLRALR</sequence>
<reference evidence="2 3" key="1">
    <citation type="submission" date="2020-05" db="EMBL/GenBank/DDBJ databases">
        <title>Genomic Encyclopedia of Type Strains, Phase IV (KMG-V): Genome sequencing to study the core and pangenomes of soil and plant-associated prokaryotes.</title>
        <authorList>
            <person name="Whitman W."/>
        </authorList>
    </citation>
    <scope>NUCLEOTIDE SEQUENCE [LARGE SCALE GENOMIC DNA]</scope>
    <source>
        <strain evidence="2 3">C29</strain>
    </source>
</reference>
<keyword evidence="2" id="KW-0378">Hydrolase</keyword>
<keyword evidence="1" id="KW-0812">Transmembrane</keyword>
<name>A0ABX2G184_9BURK</name>